<evidence type="ECO:0000256" key="3">
    <source>
        <dbReference type="ARBA" id="ARBA00022825"/>
    </source>
</evidence>
<keyword evidence="1" id="KW-0645">Protease</keyword>
<keyword evidence="2" id="KW-0378">Hydrolase</keyword>
<evidence type="ECO:0000256" key="2">
    <source>
        <dbReference type="ARBA" id="ARBA00022801"/>
    </source>
</evidence>
<protein>
    <submittedName>
        <fullName evidence="8">Trypsin-like</fullName>
    </submittedName>
</protein>
<keyword evidence="4" id="KW-1015">Disulfide bond</keyword>
<keyword evidence="5" id="KW-1133">Transmembrane helix</keyword>
<keyword evidence="7" id="KW-1185">Reference proteome</keyword>
<evidence type="ECO:0000256" key="4">
    <source>
        <dbReference type="ARBA" id="ARBA00023157"/>
    </source>
</evidence>
<evidence type="ECO:0000256" key="5">
    <source>
        <dbReference type="SAM" id="Phobius"/>
    </source>
</evidence>
<dbReference type="PROSITE" id="PS00134">
    <property type="entry name" value="TRYPSIN_HIS"/>
    <property type="match status" value="1"/>
</dbReference>
<dbReference type="PANTHER" id="PTHR24276:SF91">
    <property type="entry name" value="AT26814P-RELATED"/>
    <property type="match status" value="1"/>
</dbReference>
<dbReference type="PANTHER" id="PTHR24276">
    <property type="entry name" value="POLYSERASE-RELATED"/>
    <property type="match status" value="1"/>
</dbReference>
<keyword evidence="3" id="KW-0720">Serine protease</keyword>
<dbReference type="KEGG" id="csol:105367583"/>
<accession>A0AAJ6YUL0</accession>
<dbReference type="SUPFAM" id="SSF50494">
    <property type="entry name" value="Trypsin-like serine proteases"/>
    <property type="match status" value="1"/>
</dbReference>
<proteinExistence type="predicted"/>
<keyword evidence="5" id="KW-0472">Membrane</keyword>
<feature type="domain" description="Peptidase S1" evidence="6">
    <location>
        <begin position="28"/>
        <end position="130"/>
    </location>
</feature>
<keyword evidence="5" id="KW-0812">Transmembrane</keyword>
<dbReference type="InterPro" id="IPR001254">
    <property type="entry name" value="Trypsin_dom"/>
</dbReference>
<feature type="transmembrane region" description="Helical" evidence="5">
    <location>
        <begin position="6"/>
        <end position="23"/>
    </location>
</feature>
<dbReference type="Proteomes" id="UP000695007">
    <property type="component" value="Unplaced"/>
</dbReference>
<dbReference type="GO" id="GO:0006508">
    <property type="term" value="P:proteolysis"/>
    <property type="evidence" value="ECO:0007669"/>
    <property type="project" value="UniProtKB-KW"/>
</dbReference>
<dbReference type="InterPro" id="IPR050430">
    <property type="entry name" value="Peptidase_S1"/>
</dbReference>
<organism evidence="7 8">
    <name type="scientific">Ceratosolen solmsi marchali</name>
    <dbReference type="NCBI Taxonomy" id="326594"/>
    <lineage>
        <taxon>Eukaryota</taxon>
        <taxon>Metazoa</taxon>
        <taxon>Ecdysozoa</taxon>
        <taxon>Arthropoda</taxon>
        <taxon>Hexapoda</taxon>
        <taxon>Insecta</taxon>
        <taxon>Pterygota</taxon>
        <taxon>Neoptera</taxon>
        <taxon>Endopterygota</taxon>
        <taxon>Hymenoptera</taxon>
        <taxon>Apocrita</taxon>
        <taxon>Proctotrupomorpha</taxon>
        <taxon>Chalcidoidea</taxon>
        <taxon>Agaonidae</taxon>
        <taxon>Agaoninae</taxon>
        <taxon>Ceratosolen</taxon>
    </lineage>
</organism>
<name>A0AAJ6YUL0_9HYME</name>
<dbReference type="RefSeq" id="XP_011504648.1">
    <property type="nucleotide sequence ID" value="XM_011506346.1"/>
</dbReference>
<reference evidence="8" key="1">
    <citation type="submission" date="2025-08" db="UniProtKB">
        <authorList>
            <consortium name="RefSeq"/>
        </authorList>
    </citation>
    <scope>IDENTIFICATION</scope>
</reference>
<evidence type="ECO:0000256" key="1">
    <source>
        <dbReference type="ARBA" id="ARBA00022670"/>
    </source>
</evidence>
<dbReference type="InterPro" id="IPR009003">
    <property type="entry name" value="Peptidase_S1_PA"/>
</dbReference>
<dbReference type="GO" id="GO:0004252">
    <property type="term" value="F:serine-type endopeptidase activity"/>
    <property type="evidence" value="ECO:0007669"/>
    <property type="project" value="InterPro"/>
</dbReference>
<sequence length="130" mass="15269">MYDNMWLQILIYFCLLLCVDIYGRRTKIIGGEDAEIMEFPYIVSIRYYKENQHFCGGSIISEWHILTAAHCLFYIQDEYDNVKIYAGISNSRRISGQRFDINYTMIHPQFVGIKSKEAMDHHDIAIITVC</sequence>
<dbReference type="Gene3D" id="2.40.10.10">
    <property type="entry name" value="Trypsin-like serine proteases"/>
    <property type="match status" value="1"/>
</dbReference>
<dbReference type="InterPro" id="IPR043504">
    <property type="entry name" value="Peptidase_S1_PA_chymotrypsin"/>
</dbReference>
<dbReference type="Pfam" id="PF00089">
    <property type="entry name" value="Trypsin"/>
    <property type="match status" value="1"/>
</dbReference>
<dbReference type="AlphaFoldDB" id="A0AAJ6YUL0"/>
<evidence type="ECO:0000313" key="8">
    <source>
        <dbReference type="RefSeq" id="XP_011504648.1"/>
    </source>
</evidence>
<dbReference type="InterPro" id="IPR018114">
    <property type="entry name" value="TRYPSIN_HIS"/>
</dbReference>
<dbReference type="PROSITE" id="PS50240">
    <property type="entry name" value="TRYPSIN_DOM"/>
    <property type="match status" value="1"/>
</dbReference>
<evidence type="ECO:0000313" key="7">
    <source>
        <dbReference type="Proteomes" id="UP000695007"/>
    </source>
</evidence>
<dbReference type="GeneID" id="105367583"/>
<evidence type="ECO:0000259" key="6">
    <source>
        <dbReference type="PROSITE" id="PS50240"/>
    </source>
</evidence>
<dbReference type="FunFam" id="2.40.10.10:FF:000068">
    <property type="entry name" value="transmembrane protease serine 2"/>
    <property type="match status" value="1"/>
</dbReference>
<gene>
    <name evidence="8" type="primary">LOC105367583</name>
</gene>